<comment type="caution">
    <text evidence="6">The sequence shown here is derived from an EMBL/GenBank/DDBJ whole genome shotgun (WGS) entry which is preliminary data.</text>
</comment>
<keyword evidence="4" id="KW-1133">Transmembrane helix</keyword>
<organism evidence="6 7">
    <name type="scientific">Kineosporia mesophila</name>
    <dbReference type="NCBI Taxonomy" id="566012"/>
    <lineage>
        <taxon>Bacteria</taxon>
        <taxon>Bacillati</taxon>
        <taxon>Actinomycetota</taxon>
        <taxon>Actinomycetes</taxon>
        <taxon>Kineosporiales</taxon>
        <taxon>Kineosporiaceae</taxon>
        <taxon>Kineosporia</taxon>
    </lineage>
</organism>
<dbReference type="Proteomes" id="UP001501074">
    <property type="component" value="Unassembled WGS sequence"/>
</dbReference>
<feature type="transmembrane region" description="Helical" evidence="4">
    <location>
        <begin position="59"/>
        <end position="76"/>
    </location>
</feature>
<dbReference type="Gene3D" id="3.40.50.300">
    <property type="entry name" value="P-loop containing nucleotide triphosphate hydrolases"/>
    <property type="match status" value="1"/>
</dbReference>
<dbReference type="PROSITE" id="PS50901">
    <property type="entry name" value="FTSK"/>
    <property type="match status" value="1"/>
</dbReference>
<dbReference type="Pfam" id="PF01580">
    <property type="entry name" value="FtsK_SpoIIIE"/>
    <property type="match status" value="2"/>
</dbReference>
<dbReference type="SUPFAM" id="SSF52540">
    <property type="entry name" value="P-loop containing nucleoside triphosphate hydrolases"/>
    <property type="match status" value="1"/>
</dbReference>
<evidence type="ECO:0000256" key="4">
    <source>
        <dbReference type="SAM" id="Phobius"/>
    </source>
</evidence>
<dbReference type="PANTHER" id="PTHR22683">
    <property type="entry name" value="SPORULATION PROTEIN RELATED"/>
    <property type="match status" value="1"/>
</dbReference>
<evidence type="ECO:0000313" key="6">
    <source>
        <dbReference type="EMBL" id="GAA3617081.1"/>
    </source>
</evidence>
<dbReference type="InterPro" id="IPR002543">
    <property type="entry name" value="FtsK_dom"/>
</dbReference>
<keyword evidence="4" id="KW-0812">Transmembrane</keyword>
<sequence>MRSLLRKLAVVLVVVWLFGRITNLVSGVFGPATPVAWLVLLVGAVVVWRVSVRLREVRPWSWWPVFGAPVAVWWMLRTWSAASEELGLSVPAARSGRFGLINGPSGGLVVRGTPLKVIAPRRVGLRVRESGLEVRVRLAPGQTPAQFERAAEGLAHAWRIHRVRVEVPRPGLVTLVGLGFDPLRHPKPRHAQEIAAVGHDPVELPSSEEDGRERVEYGSEVMAPVRAEATPADLSVSVGIREDSHPWLLDLTRRPHYLVCGATRSGKSTLTVRMLAELARRPVGLVGIDAKNGMELSPFGPRLSALAVNRAEAAAAIDGLLGVLELRTMTCREHGARSIWDLPSSVRPWPIVVVVDEVAELMLAADKPGKEEAARCIQGLIRLGQLGAALGIHLWVSGQRFGSDLGPGATLLRAQLAGRVCHRVADAETAAMTLAGLPAEAVLEAQKIPADLAGVAVAGDDSGAWHLVRSDPMDITEAAALASQYARLCLDLPEVEAAVHRVRLGGGW</sequence>
<evidence type="ECO:0000256" key="1">
    <source>
        <dbReference type="ARBA" id="ARBA00022741"/>
    </source>
</evidence>
<name>A0ABP6ZST7_9ACTN</name>
<evidence type="ECO:0000256" key="3">
    <source>
        <dbReference type="PROSITE-ProRule" id="PRU00289"/>
    </source>
</evidence>
<keyword evidence="7" id="KW-1185">Reference proteome</keyword>
<gene>
    <name evidence="6" type="ORF">GCM10022223_37010</name>
</gene>
<evidence type="ECO:0000259" key="5">
    <source>
        <dbReference type="PROSITE" id="PS50901"/>
    </source>
</evidence>
<proteinExistence type="predicted"/>
<dbReference type="EMBL" id="BAAAZO010000006">
    <property type="protein sequence ID" value="GAA3617081.1"/>
    <property type="molecule type" value="Genomic_DNA"/>
</dbReference>
<keyword evidence="1 3" id="KW-0547">Nucleotide-binding</keyword>
<reference evidence="7" key="1">
    <citation type="journal article" date="2019" name="Int. J. Syst. Evol. Microbiol.">
        <title>The Global Catalogue of Microorganisms (GCM) 10K type strain sequencing project: providing services to taxonomists for standard genome sequencing and annotation.</title>
        <authorList>
            <consortium name="The Broad Institute Genomics Platform"/>
            <consortium name="The Broad Institute Genome Sequencing Center for Infectious Disease"/>
            <person name="Wu L."/>
            <person name="Ma J."/>
        </authorList>
    </citation>
    <scope>NUCLEOTIDE SEQUENCE [LARGE SCALE GENOMIC DNA]</scope>
    <source>
        <strain evidence="7">JCM 16902</strain>
    </source>
</reference>
<keyword evidence="4" id="KW-0472">Membrane</keyword>
<dbReference type="InterPro" id="IPR050206">
    <property type="entry name" value="FtsK/SpoIIIE/SftA"/>
</dbReference>
<dbReference type="RefSeq" id="WP_231482558.1">
    <property type="nucleotide sequence ID" value="NZ_BAAAZO010000006.1"/>
</dbReference>
<dbReference type="PANTHER" id="PTHR22683:SF41">
    <property type="entry name" value="DNA TRANSLOCASE FTSK"/>
    <property type="match status" value="1"/>
</dbReference>
<keyword evidence="2 3" id="KW-0067">ATP-binding</keyword>
<feature type="binding site" evidence="3">
    <location>
        <begin position="261"/>
        <end position="268"/>
    </location>
    <ligand>
        <name>ATP</name>
        <dbReference type="ChEBI" id="CHEBI:30616"/>
    </ligand>
</feature>
<evidence type="ECO:0000313" key="7">
    <source>
        <dbReference type="Proteomes" id="UP001501074"/>
    </source>
</evidence>
<feature type="transmembrane region" description="Helical" evidence="4">
    <location>
        <begin position="34"/>
        <end position="52"/>
    </location>
</feature>
<protein>
    <submittedName>
        <fullName evidence="6">FtsK/SpoIIIE domain-containing protein</fullName>
    </submittedName>
</protein>
<accession>A0ABP6ZST7</accession>
<dbReference type="InterPro" id="IPR027417">
    <property type="entry name" value="P-loop_NTPase"/>
</dbReference>
<feature type="domain" description="FtsK" evidence="5">
    <location>
        <begin position="244"/>
        <end position="431"/>
    </location>
</feature>
<evidence type="ECO:0000256" key="2">
    <source>
        <dbReference type="ARBA" id="ARBA00022840"/>
    </source>
</evidence>